<dbReference type="InterPro" id="IPR038286">
    <property type="entry name" value="IPK_sf"/>
</dbReference>
<reference evidence="6" key="1">
    <citation type="submission" date="2016-11" db="UniProtKB">
        <authorList>
            <consortium name="WormBaseParasite"/>
        </authorList>
    </citation>
    <scope>IDENTIFICATION</scope>
</reference>
<protein>
    <submittedName>
        <fullName evidence="6">Stork_head domain-containing protein</fullName>
    </submittedName>
</protein>
<keyword evidence="2" id="KW-0808">Transferase</keyword>
<dbReference type="GO" id="GO:0000977">
    <property type="term" value="F:RNA polymerase II transcription regulatory region sequence-specific DNA binding"/>
    <property type="evidence" value="ECO:0007669"/>
    <property type="project" value="TreeGrafter"/>
</dbReference>
<evidence type="ECO:0000256" key="3">
    <source>
        <dbReference type="ARBA" id="ARBA00022777"/>
    </source>
</evidence>
<dbReference type="PANTHER" id="PTHR22437:SF0">
    <property type="entry name" value="FI21431P1"/>
    <property type="match status" value="1"/>
</dbReference>
<dbReference type="GO" id="GO:0016301">
    <property type="term" value="F:kinase activity"/>
    <property type="evidence" value="ECO:0007669"/>
    <property type="project" value="UniProtKB-KW"/>
</dbReference>
<dbReference type="Pfam" id="PF10264">
    <property type="entry name" value="WHD_Storkhead"/>
    <property type="match status" value="1"/>
</dbReference>
<accession>A0A1I7XDA6</accession>
<dbReference type="Proteomes" id="UP000095283">
    <property type="component" value="Unplaced"/>
</dbReference>
<dbReference type="WBParaSite" id="Hba_15680">
    <property type="protein sequence ID" value="Hba_15680"/>
    <property type="gene ID" value="Hba_15680"/>
</dbReference>
<dbReference type="PANTHER" id="PTHR22437">
    <property type="entry name" value="WINGED HELIX DOMAIN-CONTAINING PROTEIN"/>
    <property type="match status" value="1"/>
</dbReference>
<dbReference type="Pfam" id="PF03770">
    <property type="entry name" value="IPK"/>
    <property type="match status" value="1"/>
</dbReference>
<dbReference type="AlphaFoldDB" id="A0A1I7XDA6"/>
<dbReference type="GO" id="GO:0006357">
    <property type="term" value="P:regulation of transcription by RNA polymerase II"/>
    <property type="evidence" value="ECO:0007669"/>
    <property type="project" value="InterPro"/>
</dbReference>
<organism evidence="5 6">
    <name type="scientific">Heterorhabditis bacteriophora</name>
    <name type="common">Entomopathogenic nematode worm</name>
    <dbReference type="NCBI Taxonomy" id="37862"/>
    <lineage>
        <taxon>Eukaryota</taxon>
        <taxon>Metazoa</taxon>
        <taxon>Ecdysozoa</taxon>
        <taxon>Nematoda</taxon>
        <taxon>Chromadorea</taxon>
        <taxon>Rhabditida</taxon>
        <taxon>Rhabditina</taxon>
        <taxon>Rhabditomorpha</taxon>
        <taxon>Strongyloidea</taxon>
        <taxon>Heterorhabditidae</taxon>
        <taxon>Heterorhabditis</taxon>
    </lineage>
</organism>
<keyword evidence="3" id="KW-0418">Kinase</keyword>
<dbReference type="SUPFAM" id="SSF56104">
    <property type="entry name" value="SAICAR synthase-like"/>
    <property type="match status" value="1"/>
</dbReference>
<evidence type="ECO:0000259" key="4">
    <source>
        <dbReference type="Pfam" id="PF10264"/>
    </source>
</evidence>
<sequence>MGAIQTVEQMHFVPLGDVICDSIAHLNRLGQPATIAAVRSHVAHYCPHVAPPNIDMVKQTVANLITTGLVYKMGEHFFVSVPAQSPPKNKVTVQCQTGLYLHHHDEVEIRKSRRHRKCERRQLSSSSECLNYGPIDPPECLPGHVEVVPLQMMMEQELPDEYDWFAEQIAGHHPSVIKNGKREIEHEFLILQDVTAPFQYPAILDIKMGRVTFDPQASAAKREKESAKYPPQKSLGFRLLGYRVNG</sequence>
<dbReference type="InterPro" id="IPR040126">
    <property type="entry name" value="STOX1/2"/>
</dbReference>
<name>A0A1I7XDA6_HETBA</name>
<dbReference type="InterPro" id="IPR019391">
    <property type="entry name" value="Storkhead-box_WHD"/>
</dbReference>
<dbReference type="GO" id="GO:0005737">
    <property type="term" value="C:cytoplasm"/>
    <property type="evidence" value="ECO:0007669"/>
    <property type="project" value="TreeGrafter"/>
</dbReference>
<dbReference type="InterPro" id="IPR005522">
    <property type="entry name" value="IPK"/>
</dbReference>
<proteinExistence type="inferred from homology"/>
<evidence type="ECO:0000256" key="1">
    <source>
        <dbReference type="ARBA" id="ARBA00007374"/>
    </source>
</evidence>
<evidence type="ECO:0000313" key="5">
    <source>
        <dbReference type="Proteomes" id="UP000095283"/>
    </source>
</evidence>
<evidence type="ECO:0000256" key="2">
    <source>
        <dbReference type="ARBA" id="ARBA00022679"/>
    </source>
</evidence>
<dbReference type="GO" id="GO:0005634">
    <property type="term" value="C:nucleus"/>
    <property type="evidence" value="ECO:0007669"/>
    <property type="project" value="TreeGrafter"/>
</dbReference>
<dbReference type="Gene3D" id="3.30.470.160">
    <property type="entry name" value="Inositol polyphosphate kinase"/>
    <property type="match status" value="1"/>
</dbReference>
<keyword evidence="5" id="KW-1185">Reference proteome</keyword>
<comment type="similarity">
    <text evidence="1">Belongs to the inositol phosphokinase (IPK) family.</text>
</comment>
<evidence type="ECO:0000313" key="6">
    <source>
        <dbReference type="WBParaSite" id="Hba_15680"/>
    </source>
</evidence>
<dbReference type="GO" id="GO:0032958">
    <property type="term" value="P:inositol phosphate biosynthetic process"/>
    <property type="evidence" value="ECO:0007669"/>
    <property type="project" value="InterPro"/>
</dbReference>
<feature type="domain" description="Winged helix Storkhead-box1" evidence="4">
    <location>
        <begin position="4"/>
        <end position="82"/>
    </location>
</feature>